<dbReference type="AlphaFoldDB" id="A0A381S4B4"/>
<dbReference type="InterPro" id="IPR028896">
    <property type="entry name" value="GcvT/YgfZ/DmdA"/>
</dbReference>
<evidence type="ECO:0000259" key="5">
    <source>
        <dbReference type="Pfam" id="PF01571"/>
    </source>
</evidence>
<evidence type="ECO:0000256" key="2">
    <source>
        <dbReference type="SAM" id="MobiDB-lite"/>
    </source>
</evidence>
<dbReference type="Pfam" id="PF01266">
    <property type="entry name" value="DAO"/>
    <property type="match status" value="1"/>
</dbReference>
<dbReference type="SUPFAM" id="SSF103025">
    <property type="entry name" value="Folate-binding domain"/>
    <property type="match status" value="1"/>
</dbReference>
<dbReference type="Gene3D" id="3.30.9.10">
    <property type="entry name" value="D-Amino Acid Oxidase, subunit A, domain 2"/>
    <property type="match status" value="1"/>
</dbReference>
<dbReference type="InterPro" id="IPR006222">
    <property type="entry name" value="GCVT_N"/>
</dbReference>
<feature type="domain" description="FAD dependent oxidoreductase central" evidence="7">
    <location>
        <begin position="412"/>
        <end position="465"/>
    </location>
</feature>
<feature type="domain" description="Aminomethyltransferase C-terminal" evidence="6">
    <location>
        <begin position="768"/>
        <end position="832"/>
    </location>
</feature>
<dbReference type="Pfam" id="PF16350">
    <property type="entry name" value="FAO_M"/>
    <property type="match status" value="1"/>
</dbReference>
<comment type="similarity">
    <text evidence="1">Belongs to the GcvT family.</text>
</comment>
<dbReference type="Gene3D" id="3.30.70.1400">
    <property type="entry name" value="Aminomethyltransferase beta-barrel domains"/>
    <property type="match status" value="1"/>
</dbReference>
<dbReference type="InterPro" id="IPR006076">
    <property type="entry name" value="FAD-dep_OxRdtase"/>
</dbReference>
<accession>A0A381S4B4</accession>
<evidence type="ECO:0000259" key="7">
    <source>
        <dbReference type="Pfam" id="PF16350"/>
    </source>
</evidence>
<feature type="non-terminal residue" evidence="8">
    <location>
        <position position="832"/>
    </location>
</feature>
<dbReference type="GO" id="GO:0005739">
    <property type="term" value="C:mitochondrion"/>
    <property type="evidence" value="ECO:0007669"/>
    <property type="project" value="TreeGrafter"/>
</dbReference>
<dbReference type="Gene3D" id="3.50.50.60">
    <property type="entry name" value="FAD/NAD(P)-binding domain"/>
    <property type="match status" value="1"/>
</dbReference>
<dbReference type="PANTHER" id="PTHR43757:SF2">
    <property type="entry name" value="AMINOMETHYLTRANSFERASE, MITOCHONDRIAL"/>
    <property type="match status" value="1"/>
</dbReference>
<sequence>VQLTQHRRRHDLPRSVDSLRCRRAGARIGPSAPTTPSKRKKNRMRSHSRVVIVGGGMMGVGLLYHLALEGWGDCILLEKADLASGSTWHAAGQCPSFIGNYSLAQIHHYSNTLYPKLEEMTGQATGWHGCGGIRFATTKEELDWFRYVEGISRNIGFRMQVISQEECRRINPFVDVAGVVAGAWTLDDGHVDPSGCCKAMAIAAYKLGATITSGNRVTDIKLRPTGEWEVVTERGNIVCEHVVNAGGCYADRIGAWVGVHIPYVNLRHQYVVTKPIDEFVNREEEMPVTRDPSCSAYYRQEQNSALIGLYETGSREAWPGKGGQDWNAANELFPEELDPIMPWLDRVRKRVPIFADAGLENVINGAIAHTPDDNPLVGPAAGVRKFWLCCGSSLGIAQAAGSGKYLAQWMVHGASEINMASMDPRRFGSYADEAYTSAKGHEAYANMFVLQLPGEERPAGRPARTTPLYEKLRAKGAVHTEVFGWERPRWFSLDGREAECGFRHNNVFEVVAAECKAVRERVGVLELSSFSKYEVRGADAETFLNRVCANKVPVHDGRIILAHLLTERGRIESEFTITRLAHDHFYLLSAAVSELRDFDLLNHRILETENVTVTNITDDWGVLVLAGPRSRELLAKVTHADLGNEHFRWLTAQTIEVAGIELRALRVNYVGELGWELHVPMNQLEPLYDAIWSAGESFGIADFGVDAVNSLRMEKAYRAYGTELTTEMTMVDADMERFVKFEKEHFVGKEALLRRKAEGSDLRLIYAQVASSDSDIRGGEPVLDGESVIGVTTSGAYGHTVGKQLIFAYVKPEKGTPNSTFDIEILAERYRA</sequence>
<dbReference type="InterPro" id="IPR032503">
    <property type="entry name" value="FAO_M"/>
</dbReference>
<dbReference type="InterPro" id="IPR027266">
    <property type="entry name" value="TrmE/GcvT-like"/>
</dbReference>
<evidence type="ECO:0000256" key="3">
    <source>
        <dbReference type="SAM" id="Phobius"/>
    </source>
</evidence>
<dbReference type="Gene3D" id="2.40.30.110">
    <property type="entry name" value="Aminomethyltransferase beta-barrel domains"/>
    <property type="match status" value="1"/>
</dbReference>
<dbReference type="InterPro" id="IPR013977">
    <property type="entry name" value="GcvT_C"/>
</dbReference>
<feature type="non-terminal residue" evidence="8">
    <location>
        <position position="1"/>
    </location>
</feature>
<evidence type="ECO:0000259" key="4">
    <source>
        <dbReference type="Pfam" id="PF01266"/>
    </source>
</evidence>
<feature type="transmembrane region" description="Helical" evidence="3">
    <location>
        <begin position="48"/>
        <end position="67"/>
    </location>
</feature>
<evidence type="ECO:0000259" key="6">
    <source>
        <dbReference type="Pfam" id="PF08669"/>
    </source>
</evidence>
<proteinExistence type="inferred from homology"/>
<keyword evidence="3" id="KW-0472">Membrane</keyword>
<gene>
    <name evidence="8" type="ORF">METZ01_LOCUS51776</name>
</gene>
<feature type="domain" description="GCVT N-terminal" evidence="5">
    <location>
        <begin position="468"/>
        <end position="743"/>
    </location>
</feature>
<dbReference type="InterPro" id="IPR029043">
    <property type="entry name" value="GcvT/YgfZ_C"/>
</dbReference>
<feature type="compositionally biased region" description="Basic residues" evidence="2">
    <location>
        <begin position="37"/>
        <end position="46"/>
    </location>
</feature>
<feature type="domain" description="FAD dependent oxidoreductase" evidence="4">
    <location>
        <begin position="49"/>
        <end position="409"/>
    </location>
</feature>
<dbReference type="Pfam" id="PF08669">
    <property type="entry name" value="GCV_T_C"/>
    <property type="match status" value="1"/>
</dbReference>
<dbReference type="Pfam" id="PF01571">
    <property type="entry name" value="GCV_T"/>
    <property type="match status" value="1"/>
</dbReference>
<name>A0A381S4B4_9ZZZZ</name>
<feature type="region of interest" description="Disordered" evidence="2">
    <location>
        <begin position="23"/>
        <end position="46"/>
    </location>
</feature>
<keyword evidence="3" id="KW-0812">Transmembrane</keyword>
<dbReference type="InterPro" id="IPR036188">
    <property type="entry name" value="FAD/NAD-bd_sf"/>
</dbReference>
<dbReference type="Gene3D" id="3.30.1360.120">
    <property type="entry name" value="Probable tRNA modification gtpase trme, domain 1"/>
    <property type="match status" value="1"/>
</dbReference>
<protein>
    <recommendedName>
        <fullName evidence="9">FAD dependent oxidoreductase domain-containing protein</fullName>
    </recommendedName>
</protein>
<evidence type="ECO:0008006" key="9">
    <source>
        <dbReference type="Google" id="ProtNLM"/>
    </source>
</evidence>
<organism evidence="8">
    <name type="scientific">marine metagenome</name>
    <dbReference type="NCBI Taxonomy" id="408172"/>
    <lineage>
        <taxon>unclassified sequences</taxon>
        <taxon>metagenomes</taxon>
        <taxon>ecological metagenomes</taxon>
    </lineage>
</organism>
<evidence type="ECO:0000256" key="1">
    <source>
        <dbReference type="ARBA" id="ARBA00008609"/>
    </source>
</evidence>
<keyword evidence="3" id="KW-1133">Transmembrane helix</keyword>
<dbReference type="SUPFAM" id="SSF51905">
    <property type="entry name" value="FAD/NAD(P)-binding domain"/>
    <property type="match status" value="1"/>
</dbReference>
<evidence type="ECO:0000313" key="8">
    <source>
        <dbReference type="EMBL" id="SUZ98922.1"/>
    </source>
</evidence>
<dbReference type="SUPFAM" id="SSF54373">
    <property type="entry name" value="FAD-linked reductases, C-terminal domain"/>
    <property type="match status" value="1"/>
</dbReference>
<dbReference type="EMBL" id="UINC01002651">
    <property type="protein sequence ID" value="SUZ98922.1"/>
    <property type="molecule type" value="Genomic_DNA"/>
</dbReference>
<dbReference type="SUPFAM" id="SSF101790">
    <property type="entry name" value="Aminomethyltransferase beta-barrel domain"/>
    <property type="match status" value="1"/>
</dbReference>
<reference evidence="8" key="1">
    <citation type="submission" date="2018-05" db="EMBL/GenBank/DDBJ databases">
        <authorList>
            <person name="Lanie J.A."/>
            <person name="Ng W.-L."/>
            <person name="Kazmierczak K.M."/>
            <person name="Andrzejewski T.M."/>
            <person name="Davidsen T.M."/>
            <person name="Wayne K.J."/>
            <person name="Tettelin H."/>
            <person name="Glass J.I."/>
            <person name="Rusch D."/>
            <person name="Podicherti R."/>
            <person name="Tsui H.-C.T."/>
            <person name="Winkler M.E."/>
        </authorList>
    </citation>
    <scope>NUCLEOTIDE SEQUENCE</scope>
</reference>
<dbReference type="PANTHER" id="PTHR43757">
    <property type="entry name" value="AMINOMETHYLTRANSFERASE"/>
    <property type="match status" value="1"/>
</dbReference>